<dbReference type="AlphaFoldDB" id="D1BZ32"/>
<dbReference type="eggNOG" id="COG3620">
    <property type="taxonomic scope" value="Bacteria"/>
</dbReference>
<dbReference type="GO" id="GO:0003677">
    <property type="term" value="F:DNA binding"/>
    <property type="evidence" value="ECO:0007669"/>
    <property type="project" value="InterPro"/>
</dbReference>
<dbReference type="EMBL" id="CP001821">
    <property type="protein sequence ID" value="ACZ31929.1"/>
    <property type="molecule type" value="Genomic_DNA"/>
</dbReference>
<protein>
    <submittedName>
        <fullName evidence="2">Transcriptional regulator, XRE family</fullName>
    </submittedName>
</protein>
<accession>D1BZ32</accession>
<reference evidence="2 3" key="2">
    <citation type="journal article" date="2010" name="Stand. Genomic Sci.">
        <title>Complete genome sequence of Xylanimonas cellulosilytica type strain (XIL07).</title>
        <authorList>
            <person name="Foster B."/>
            <person name="Pukall R."/>
            <person name="Abt B."/>
            <person name="Nolan M."/>
            <person name="Glavina Del Rio T."/>
            <person name="Chen F."/>
            <person name="Lucas S."/>
            <person name="Tice H."/>
            <person name="Pitluck S."/>
            <person name="Cheng J.-F."/>
            <person name="Chertkov O."/>
            <person name="Brettin T."/>
            <person name="Han C."/>
            <person name="Detter J.C."/>
            <person name="Bruce D."/>
            <person name="Goodwin L."/>
            <person name="Ivanova N."/>
            <person name="Mavromatis K."/>
            <person name="Pati A."/>
            <person name="Mikhailova N."/>
            <person name="Chen A."/>
            <person name="Palaniappan K."/>
            <person name="Land M."/>
            <person name="Hauser L."/>
            <person name="Chang Y.-J."/>
            <person name="Jeffries C.D."/>
            <person name="Chain P."/>
            <person name="Rohde M."/>
            <person name="Goeker M."/>
            <person name="Bristow J."/>
            <person name="Eisen J.A."/>
            <person name="Markowitz V."/>
            <person name="Hugenholtz P."/>
            <person name="Kyrpides N.C."/>
            <person name="Klenk H.-P."/>
            <person name="Lapidus A."/>
        </authorList>
    </citation>
    <scope>NUCLEOTIDE SEQUENCE [LARGE SCALE GENOMIC DNA]</scope>
    <source>
        <strain evidence="3">DSM 15894 / CECT 5975 / LMG 20990 / XIL07</strain>
    </source>
</reference>
<dbReference type="RefSeq" id="WP_012879671.1">
    <property type="nucleotide sequence ID" value="NC_013530.1"/>
</dbReference>
<dbReference type="OrthoDB" id="3256054at2"/>
<dbReference type="HOGENOM" id="CLU_2204402_0_0_11"/>
<dbReference type="KEGG" id="xce:Xcel_2922"/>
<evidence type="ECO:0000313" key="3">
    <source>
        <dbReference type="Proteomes" id="UP000002255"/>
    </source>
</evidence>
<evidence type="ECO:0000313" key="2">
    <source>
        <dbReference type="EMBL" id="ACZ31929.1"/>
    </source>
</evidence>
<dbReference type="STRING" id="446471.Xcel_2922"/>
<dbReference type="Pfam" id="PF01381">
    <property type="entry name" value="HTH_3"/>
    <property type="match status" value="1"/>
</dbReference>
<dbReference type="CDD" id="cd00093">
    <property type="entry name" value="HTH_XRE"/>
    <property type="match status" value="1"/>
</dbReference>
<gene>
    <name evidence="2" type="ordered locus">Xcel_2922</name>
</gene>
<dbReference type="InterPro" id="IPR001387">
    <property type="entry name" value="Cro/C1-type_HTH"/>
</dbReference>
<feature type="domain" description="HTH cro/C1-type" evidence="1">
    <location>
        <begin position="30"/>
        <end position="85"/>
    </location>
</feature>
<dbReference type="InterPro" id="IPR010982">
    <property type="entry name" value="Lambda_DNA-bd_dom_sf"/>
</dbReference>
<dbReference type="Proteomes" id="UP000002255">
    <property type="component" value="Chromosome"/>
</dbReference>
<dbReference type="PROSITE" id="PS50943">
    <property type="entry name" value="HTH_CROC1"/>
    <property type="match status" value="1"/>
</dbReference>
<evidence type="ECO:0000259" key="1">
    <source>
        <dbReference type="PROSITE" id="PS50943"/>
    </source>
</evidence>
<name>D1BZ32_XYLCX</name>
<dbReference type="SMART" id="SM00530">
    <property type="entry name" value="HTH_XRE"/>
    <property type="match status" value="1"/>
</dbReference>
<dbReference type="Gene3D" id="1.10.260.40">
    <property type="entry name" value="lambda repressor-like DNA-binding domains"/>
    <property type="match status" value="1"/>
</dbReference>
<reference evidence="3" key="1">
    <citation type="submission" date="2009-11" db="EMBL/GenBank/DDBJ databases">
        <title>The complete chromosome of Xylanimonas cellulosilytica DSM 15894.</title>
        <authorList>
            <consortium name="US DOE Joint Genome Institute (JGI-PGF)"/>
            <person name="Lucas S."/>
            <person name="Copeland A."/>
            <person name="Lapidus A."/>
            <person name="Glavina del Rio T."/>
            <person name="Dalin E."/>
            <person name="Tice H."/>
            <person name="Bruce D."/>
            <person name="Goodwin L."/>
            <person name="Pitluck S."/>
            <person name="Kyrpides N."/>
            <person name="Mavromatis K."/>
            <person name="Ivanova N."/>
            <person name="Mikhailova N."/>
            <person name="Foster B."/>
            <person name="Clum A."/>
            <person name="Brettin T."/>
            <person name="Detter J.C."/>
            <person name="Han C."/>
            <person name="Larimer F."/>
            <person name="Land M."/>
            <person name="Hauser L."/>
            <person name="Markowitz V."/>
            <person name="Cheng J.F."/>
            <person name="Hugenholtz P."/>
            <person name="Woyke T."/>
            <person name="Wu D."/>
            <person name="Gehrich-Schroeter G."/>
            <person name="Schneider S."/>
            <person name="Pukall S.R."/>
            <person name="Klenk H.P."/>
            <person name="Eisen J.A."/>
        </authorList>
    </citation>
    <scope>NUCLEOTIDE SEQUENCE [LARGE SCALE GENOMIC DNA]</scope>
    <source>
        <strain evidence="3">DSM 15894 / CECT 5975 / LMG 20990 / XIL07</strain>
    </source>
</reference>
<dbReference type="SUPFAM" id="SSF47413">
    <property type="entry name" value="lambda repressor-like DNA-binding domains"/>
    <property type="match status" value="1"/>
</dbReference>
<proteinExistence type="predicted"/>
<keyword evidence="3" id="KW-1185">Reference proteome</keyword>
<sequence length="102" mass="11130">MPADTSVDVAALEARADSLVEAHEKLLDSLVRFRKKHGLTQADVAERMGVSQPTVAAFERYDANPTLSTIRRYALAVEVRLREEVVDDCCPGTPGACTGRRS</sequence>
<organism evidence="2 3">
    <name type="scientific">Xylanimonas cellulosilytica (strain DSM 15894 / JCM 12276 / CECT 5975 / KCTC 9989 / LMG 20990 / NBRC 107835 / XIL07)</name>
    <dbReference type="NCBI Taxonomy" id="446471"/>
    <lineage>
        <taxon>Bacteria</taxon>
        <taxon>Bacillati</taxon>
        <taxon>Actinomycetota</taxon>
        <taxon>Actinomycetes</taxon>
        <taxon>Micrococcales</taxon>
        <taxon>Promicromonosporaceae</taxon>
        <taxon>Xylanimonas</taxon>
    </lineage>
</organism>